<comment type="cofactor">
    <cofactor evidence="1">
        <name>FAD</name>
        <dbReference type="ChEBI" id="CHEBI:57692"/>
    </cofactor>
</comment>
<dbReference type="InterPro" id="IPR050641">
    <property type="entry name" value="RIFMO-like"/>
</dbReference>
<evidence type="ECO:0000256" key="2">
    <source>
        <dbReference type="ARBA" id="ARBA00022630"/>
    </source>
</evidence>
<keyword evidence="2" id="KW-0285">Flavoprotein</keyword>
<dbReference type="Pfam" id="PF01494">
    <property type="entry name" value="FAD_binding_3"/>
    <property type="match status" value="1"/>
</dbReference>
<sequence length="530" mass="57073">MTDVLVVGAGPVGLSLAIELARHGVRCRIIDKAAEPSRFCRAIGVTPRTLEIWESMGLARDMVDAGLWLTGMRSIINGKTMPDEVVPELDLPYAALGLPQYETERLLTARLNELGIHVECGVELIGVTAGADRVLVELRDSLAALESAEFAYVVGCDGAHSRIRKEIGASFDGDAYPWSFMLGDVHIDWDLAYGRALRAVRPVEGGPPDMFIAIPLPGRGRYRVSMLAPQSVQDLAGSDHGIQTEMPGPSLADLQAIADDLLPDGARLSDLRWSSIFRISMRLASLYRHGRLLIAGDAAHIHPPTGGQGMNTGIQDVHNLAWKLALVLKRQAAADLLDSYEAERRPVGADVIARTRAASENYGREIDKANARLVDAQILVAYHESRIVRDDAGPGVAGLVPGDRAADVSGLARQGLGFPLRLFDMLAGTDHVLLARIDGEDVAGALVDFAAFAADWRRSHDVPLRFVAIVADGPQQPGVAVLHDPARRFGAAYGGASAFLVRPDGYIGWRGPSFRHDGLADYFETLMKGA</sequence>
<evidence type="ECO:0000259" key="4">
    <source>
        <dbReference type="Pfam" id="PF01494"/>
    </source>
</evidence>
<comment type="caution">
    <text evidence="5">The sequence shown here is derived from an EMBL/GenBank/DDBJ whole genome shotgun (WGS) entry which is preliminary data.</text>
</comment>
<keyword evidence="6" id="KW-1185">Reference proteome</keyword>
<dbReference type="Gene3D" id="3.50.50.60">
    <property type="entry name" value="FAD/NAD(P)-binding domain"/>
    <property type="match status" value="1"/>
</dbReference>
<dbReference type="InterPro" id="IPR002938">
    <property type="entry name" value="FAD-bd"/>
</dbReference>
<dbReference type="Gene3D" id="3.40.30.120">
    <property type="match status" value="1"/>
</dbReference>
<reference evidence="5 6" key="1">
    <citation type="submission" date="2020-08" db="EMBL/GenBank/DDBJ databases">
        <title>Genomic Encyclopedia of Type Strains, Phase IV (KMG-IV): sequencing the most valuable type-strain genomes for metagenomic binning, comparative biology and taxonomic classification.</title>
        <authorList>
            <person name="Goeker M."/>
        </authorList>
    </citation>
    <scope>NUCLEOTIDE SEQUENCE [LARGE SCALE GENOMIC DNA]</scope>
    <source>
        <strain evidence="5 6">DSM 25966</strain>
    </source>
</reference>
<evidence type="ECO:0000313" key="5">
    <source>
        <dbReference type="EMBL" id="MBB3933100.1"/>
    </source>
</evidence>
<accession>A0A840ART8</accession>
<dbReference type="Gene3D" id="3.30.70.2450">
    <property type="match status" value="1"/>
</dbReference>
<dbReference type="PRINTS" id="PR00420">
    <property type="entry name" value="RNGMNOXGNASE"/>
</dbReference>
<dbReference type="EMBL" id="JACIDS010000005">
    <property type="protein sequence ID" value="MBB3933100.1"/>
    <property type="molecule type" value="Genomic_DNA"/>
</dbReference>
<dbReference type="GO" id="GO:0071949">
    <property type="term" value="F:FAD binding"/>
    <property type="evidence" value="ECO:0007669"/>
    <property type="project" value="InterPro"/>
</dbReference>
<dbReference type="InterPro" id="IPR036188">
    <property type="entry name" value="FAD/NAD-bd_sf"/>
</dbReference>
<dbReference type="AlphaFoldDB" id="A0A840ART8"/>
<dbReference type="Proteomes" id="UP000553963">
    <property type="component" value="Unassembled WGS sequence"/>
</dbReference>
<keyword evidence="3" id="KW-0274">FAD</keyword>
<proteinExistence type="predicted"/>
<evidence type="ECO:0000313" key="6">
    <source>
        <dbReference type="Proteomes" id="UP000553963"/>
    </source>
</evidence>
<dbReference type="PANTHER" id="PTHR43004:SF19">
    <property type="entry name" value="BINDING MONOOXYGENASE, PUTATIVE (JCVI)-RELATED"/>
    <property type="match status" value="1"/>
</dbReference>
<dbReference type="SUPFAM" id="SSF51905">
    <property type="entry name" value="FAD/NAD(P)-binding domain"/>
    <property type="match status" value="1"/>
</dbReference>
<evidence type="ECO:0000256" key="3">
    <source>
        <dbReference type="ARBA" id="ARBA00022827"/>
    </source>
</evidence>
<evidence type="ECO:0000256" key="1">
    <source>
        <dbReference type="ARBA" id="ARBA00001974"/>
    </source>
</evidence>
<name>A0A840ART8_9HYPH</name>
<feature type="domain" description="FAD-binding" evidence="4">
    <location>
        <begin position="2"/>
        <end position="354"/>
    </location>
</feature>
<dbReference type="GO" id="GO:0016709">
    <property type="term" value="F:oxidoreductase activity, acting on paired donors, with incorporation or reduction of molecular oxygen, NAD(P)H as one donor, and incorporation of one atom of oxygen"/>
    <property type="evidence" value="ECO:0007669"/>
    <property type="project" value="UniProtKB-ARBA"/>
</dbReference>
<protein>
    <submittedName>
        <fullName evidence="5">2-polyprenyl-6-methoxyphenol hydroxylase-like FAD-dependent oxidoreductase</fullName>
    </submittedName>
</protein>
<organism evidence="5 6">
    <name type="scientific">Kaistia hirudinis</name>
    <dbReference type="NCBI Taxonomy" id="1293440"/>
    <lineage>
        <taxon>Bacteria</taxon>
        <taxon>Pseudomonadati</taxon>
        <taxon>Pseudomonadota</taxon>
        <taxon>Alphaproteobacteria</taxon>
        <taxon>Hyphomicrobiales</taxon>
        <taxon>Kaistiaceae</taxon>
        <taxon>Kaistia</taxon>
    </lineage>
</organism>
<dbReference type="RefSeq" id="WP_183400744.1">
    <property type="nucleotide sequence ID" value="NZ_JACIDS010000005.1"/>
</dbReference>
<dbReference type="PANTHER" id="PTHR43004">
    <property type="entry name" value="TRK SYSTEM POTASSIUM UPTAKE PROTEIN"/>
    <property type="match status" value="1"/>
</dbReference>
<dbReference type="Pfam" id="PF21274">
    <property type="entry name" value="Rng_hyd_C"/>
    <property type="match status" value="1"/>
</dbReference>
<gene>
    <name evidence="5" type="ORF">GGR25_004164</name>
</gene>